<dbReference type="AlphaFoldDB" id="A0A4Q1BUG5"/>
<protein>
    <recommendedName>
        <fullName evidence="3">ER membrane protein complex subunit 2</fullName>
    </recommendedName>
</protein>
<dbReference type="SUPFAM" id="SSF48452">
    <property type="entry name" value="TPR-like"/>
    <property type="match status" value="1"/>
</dbReference>
<keyword evidence="3" id="KW-0256">Endoplasmic reticulum</keyword>
<proteinExistence type="inferred from homology"/>
<comment type="subunit">
    <text evidence="3">Component of the ER membrane protein complex (EMC).</text>
</comment>
<evidence type="ECO:0000313" key="6">
    <source>
        <dbReference type="Proteomes" id="UP000289152"/>
    </source>
</evidence>
<sequence>MVSDAERLAQWRTIGSRHSEEVIEIAPRVLARSTDQEWAVREQLVIAALDVGRIELASEQIDILEKKFPASPRVLLLKGLRLEAEDQPVAAKKVYMAVLATDETNVTAHQRLIAVSLSTTDVPTTIPVLLTYLDNFYSDPSAWSLLADLYCRVQMYAQALTAMGHLMLLQSWDSNAVTKAGEIAYTMKDYPLSLKYFLRAVEMENGPRGSAPSESTKAWWGVKQCAGKLLEEGETLTTVVPDSMSTTPDQLKALDLLATERLLAIGGNDMESRRKILGEEIIVR</sequence>
<gene>
    <name evidence="5" type="ORF">M231_00931</name>
</gene>
<evidence type="ECO:0000313" key="5">
    <source>
        <dbReference type="EMBL" id="RXK41696.1"/>
    </source>
</evidence>
<evidence type="ECO:0000256" key="3">
    <source>
        <dbReference type="RuleBase" id="RU367091"/>
    </source>
</evidence>
<comment type="subcellular location">
    <subcellularLocation>
        <location evidence="3">Endoplasmic reticulum membrane</location>
        <topology evidence="3">Peripheral membrane protein</topology>
        <orientation evidence="3">Cytoplasmic side</orientation>
    </subcellularLocation>
</comment>
<comment type="caution">
    <text evidence="5">The sequence shown here is derived from an EMBL/GenBank/DDBJ whole genome shotgun (WGS) entry which is preliminary data.</text>
</comment>
<feature type="domain" description="EMC2 TPR-like" evidence="4">
    <location>
        <begin position="77"/>
        <end position="171"/>
    </location>
</feature>
<accession>A0A4Q1BUG5</accession>
<comment type="function">
    <text evidence="3">Part of the endoplasmic reticulum membrane protein complex (EMC) that enables the energy-independent insertion into endoplasmic reticulum membranes of newly synthesized membrane proteins.</text>
</comment>
<reference evidence="5 6" key="1">
    <citation type="submission" date="2016-06" db="EMBL/GenBank/DDBJ databases">
        <title>Evolution of pathogenesis and genome organization in the Tremellales.</title>
        <authorList>
            <person name="Cuomo C."/>
            <person name="Litvintseva A."/>
            <person name="Heitman J."/>
            <person name="Chen Y."/>
            <person name="Sun S."/>
            <person name="Springer D."/>
            <person name="Dromer F."/>
            <person name="Young S."/>
            <person name="Zeng Q."/>
            <person name="Chapman S."/>
            <person name="Gujja S."/>
            <person name="Saif S."/>
            <person name="Birren B."/>
        </authorList>
    </citation>
    <scope>NUCLEOTIDE SEQUENCE [LARGE SCALE GENOMIC DNA]</scope>
    <source>
        <strain evidence="5 6">ATCC 28783</strain>
    </source>
</reference>
<evidence type="ECO:0000256" key="2">
    <source>
        <dbReference type="ARBA" id="ARBA00022803"/>
    </source>
</evidence>
<keyword evidence="2" id="KW-0802">TPR repeat</keyword>
<dbReference type="FunCoup" id="A0A4Q1BUG5">
    <property type="interactions" value="202"/>
</dbReference>
<dbReference type="PANTHER" id="PTHR12760">
    <property type="entry name" value="TETRATRICOPEPTIDE REPEAT PROTEIN"/>
    <property type="match status" value="1"/>
</dbReference>
<dbReference type="InParanoid" id="A0A4Q1BUG5"/>
<dbReference type="Pfam" id="PF22890">
    <property type="entry name" value="TPR_EMC2"/>
    <property type="match status" value="1"/>
</dbReference>
<keyword evidence="1" id="KW-0677">Repeat</keyword>
<evidence type="ECO:0000259" key="4">
    <source>
        <dbReference type="Pfam" id="PF22890"/>
    </source>
</evidence>
<dbReference type="Gene3D" id="1.25.40.10">
    <property type="entry name" value="Tetratricopeptide repeat domain"/>
    <property type="match status" value="1"/>
</dbReference>
<name>A0A4Q1BUG5_TREME</name>
<organism evidence="5 6">
    <name type="scientific">Tremella mesenterica</name>
    <name type="common">Jelly fungus</name>
    <dbReference type="NCBI Taxonomy" id="5217"/>
    <lineage>
        <taxon>Eukaryota</taxon>
        <taxon>Fungi</taxon>
        <taxon>Dikarya</taxon>
        <taxon>Basidiomycota</taxon>
        <taxon>Agaricomycotina</taxon>
        <taxon>Tremellomycetes</taxon>
        <taxon>Tremellales</taxon>
        <taxon>Tremellaceae</taxon>
        <taxon>Tremella</taxon>
    </lineage>
</organism>
<dbReference type="InterPro" id="IPR055217">
    <property type="entry name" value="TPR_EMC2"/>
</dbReference>
<evidence type="ECO:0000256" key="1">
    <source>
        <dbReference type="ARBA" id="ARBA00022737"/>
    </source>
</evidence>
<dbReference type="InterPro" id="IPR039856">
    <property type="entry name" value="EMC2-like"/>
</dbReference>
<comment type="similarity">
    <text evidence="3">Belongs to the EMC2 family.</text>
</comment>
<dbReference type="GO" id="GO:0072546">
    <property type="term" value="C:EMC complex"/>
    <property type="evidence" value="ECO:0007669"/>
    <property type="project" value="UniProtKB-UniRule"/>
</dbReference>
<dbReference type="EMBL" id="SDIL01000006">
    <property type="protein sequence ID" value="RXK41696.1"/>
    <property type="molecule type" value="Genomic_DNA"/>
</dbReference>
<keyword evidence="6" id="KW-1185">Reference proteome</keyword>
<keyword evidence="3" id="KW-0472">Membrane</keyword>
<dbReference type="InterPro" id="IPR011990">
    <property type="entry name" value="TPR-like_helical_dom_sf"/>
</dbReference>
<dbReference type="Proteomes" id="UP000289152">
    <property type="component" value="Unassembled WGS sequence"/>
</dbReference>
<dbReference type="VEuPathDB" id="FungiDB:TREMEDRAFT_29601"/>
<dbReference type="OrthoDB" id="124397at2759"/>
<dbReference type="STRING" id="5217.A0A4Q1BUG5"/>